<sequence length="74" mass="8210">MEPRGVGNGIVGETCPGYYPASGRLLMESWSNDSRDCSDYRWNIGYGYPALYNHCVVLLPPAVLLLQEGGMGWR</sequence>
<gene>
    <name evidence="1" type="ORF">chiPu_0018559</name>
</gene>
<dbReference type="AlphaFoldDB" id="A0A401RNQ6"/>
<evidence type="ECO:0000313" key="2">
    <source>
        <dbReference type="Proteomes" id="UP000287033"/>
    </source>
</evidence>
<proteinExistence type="predicted"/>
<protein>
    <submittedName>
        <fullName evidence="1">Uncharacterized protein</fullName>
    </submittedName>
</protein>
<accession>A0A401RNQ6</accession>
<name>A0A401RNQ6_CHIPU</name>
<reference evidence="1 2" key="1">
    <citation type="journal article" date="2018" name="Nat. Ecol. Evol.">
        <title>Shark genomes provide insights into elasmobranch evolution and the origin of vertebrates.</title>
        <authorList>
            <person name="Hara Y"/>
            <person name="Yamaguchi K"/>
            <person name="Onimaru K"/>
            <person name="Kadota M"/>
            <person name="Koyanagi M"/>
            <person name="Keeley SD"/>
            <person name="Tatsumi K"/>
            <person name="Tanaka K"/>
            <person name="Motone F"/>
            <person name="Kageyama Y"/>
            <person name="Nozu R"/>
            <person name="Adachi N"/>
            <person name="Nishimura O"/>
            <person name="Nakagawa R"/>
            <person name="Tanegashima C"/>
            <person name="Kiyatake I"/>
            <person name="Matsumoto R"/>
            <person name="Murakumo K"/>
            <person name="Nishida K"/>
            <person name="Terakita A"/>
            <person name="Kuratani S"/>
            <person name="Sato K"/>
            <person name="Hyodo S Kuraku.S."/>
        </authorList>
    </citation>
    <scope>NUCLEOTIDE SEQUENCE [LARGE SCALE GENOMIC DNA]</scope>
</reference>
<keyword evidence="2" id="KW-1185">Reference proteome</keyword>
<dbReference type="Proteomes" id="UP000287033">
    <property type="component" value="Unassembled WGS sequence"/>
</dbReference>
<dbReference type="EMBL" id="BEZZ01001614">
    <property type="protein sequence ID" value="GCC19827.1"/>
    <property type="molecule type" value="Genomic_DNA"/>
</dbReference>
<comment type="caution">
    <text evidence="1">The sequence shown here is derived from an EMBL/GenBank/DDBJ whole genome shotgun (WGS) entry which is preliminary data.</text>
</comment>
<organism evidence="1 2">
    <name type="scientific">Chiloscyllium punctatum</name>
    <name type="common">Brownbanded bambooshark</name>
    <name type="synonym">Hemiscyllium punctatum</name>
    <dbReference type="NCBI Taxonomy" id="137246"/>
    <lineage>
        <taxon>Eukaryota</taxon>
        <taxon>Metazoa</taxon>
        <taxon>Chordata</taxon>
        <taxon>Craniata</taxon>
        <taxon>Vertebrata</taxon>
        <taxon>Chondrichthyes</taxon>
        <taxon>Elasmobranchii</taxon>
        <taxon>Galeomorphii</taxon>
        <taxon>Galeoidea</taxon>
        <taxon>Orectolobiformes</taxon>
        <taxon>Hemiscylliidae</taxon>
        <taxon>Chiloscyllium</taxon>
    </lineage>
</organism>
<evidence type="ECO:0000313" key="1">
    <source>
        <dbReference type="EMBL" id="GCC19827.1"/>
    </source>
</evidence>